<accession>A0AAQ3CN62</accession>
<dbReference type="RefSeq" id="WP_025444244.1">
    <property type="nucleotide sequence ID" value="NZ_CP024208.2"/>
</dbReference>
<evidence type="ECO:0000313" key="2">
    <source>
        <dbReference type="EMBL" id="WEG86299.1"/>
    </source>
</evidence>
<keyword evidence="3" id="KW-1185">Reference proteome</keyword>
<geneLocation type="plasmid" evidence="2 4">
    <name>pYekat-76-lp41</name>
</geneLocation>
<reference evidence="2" key="2">
    <citation type="submission" date="2022-12" db="EMBL/GenBank/DDBJ databases">
        <title>B. miyamotoi WGS.</title>
        <authorList>
            <person name="Kuleshov K.V."/>
            <person name="Hoornstra D."/>
            <person name="Hovius J.W."/>
            <person name="Platonov A.E."/>
            <person name="Telford S.R. III."/>
        </authorList>
    </citation>
    <scope>NUCLEOTIDE SEQUENCE</scope>
    <source>
        <strain evidence="2">Yekat-76</strain>
        <plasmid evidence="2">pYekat-76-lp41</plasmid>
    </source>
</reference>
<dbReference type="Pfam" id="PF02890">
    <property type="entry name" value="DUF226"/>
    <property type="match status" value="1"/>
</dbReference>
<dbReference type="EMBL" id="CP117142">
    <property type="protein sequence ID" value="WEG86299.1"/>
    <property type="molecule type" value="Genomic_DNA"/>
</dbReference>
<dbReference type="Proteomes" id="UP000230633">
    <property type="component" value="Plasmid pYekat-1-lp41"/>
</dbReference>
<dbReference type="Proteomes" id="UP000291995">
    <property type="component" value="Plasmid pYekat-76-lp41"/>
</dbReference>
<sequence length="188" mass="23218">MEKAVHELKAKLMAKKLEIEKEDKKFFKKIEDKEYKRIYHTKIFSMINNFEARPNKGKFWLCFRNVFDSNKYESLHLFHMKRGDKFIGIYYGFTKLPKPFIINYRENEIKKMSKITKISYIEFRFKKGSVFCYLRSLHTLLKEKNKEKIFYNYLLNRTLKLEREVHQFYGKEYFEEKGILKWIEENQK</sequence>
<name>A0AAQ3CN62_9SPIR</name>
<keyword evidence="2" id="KW-0614">Plasmid</keyword>
<geneLocation type="plasmid" evidence="1 3">
    <name>pYekat-1-lp41</name>
</geneLocation>
<evidence type="ECO:0000313" key="1">
    <source>
        <dbReference type="EMBL" id="ATQ16561.1"/>
    </source>
</evidence>
<organism evidence="2 4">
    <name type="scientific">Borrelia miyamotoi</name>
    <dbReference type="NCBI Taxonomy" id="47466"/>
    <lineage>
        <taxon>Bacteria</taxon>
        <taxon>Pseudomonadati</taxon>
        <taxon>Spirochaetota</taxon>
        <taxon>Spirochaetia</taxon>
        <taxon>Spirochaetales</taxon>
        <taxon>Borreliaceae</taxon>
        <taxon>Borrelia</taxon>
    </lineage>
</organism>
<reference evidence="3" key="1">
    <citation type="submission" date="2017-10" db="EMBL/GenBank/DDBJ databases">
        <title>Whole genome sequencing of Borrelia miyamotoi strains isolated at the Russian territory.</title>
        <authorList>
            <person name="Kuleshov K.V."/>
            <person name="Platonov A.E."/>
            <person name="Goptar I.A."/>
            <person name="Shipulin G.A."/>
            <person name="Markelov M.L."/>
            <person name="Koetsveld J."/>
            <person name="Kolyasnikova N.M."/>
            <person name="Sarksyan D.S."/>
            <person name="Toporkova M.G."/>
            <person name="Hovius J.W."/>
        </authorList>
    </citation>
    <scope>NUCLEOTIDE SEQUENCE [LARGE SCALE GENOMIC DNA]</scope>
    <source>
        <strain evidence="3">Yekat-1</strain>
        <plasmid evidence="3">pYekat-1-lp41</plasmid>
    </source>
</reference>
<evidence type="ECO:0000313" key="4">
    <source>
        <dbReference type="Proteomes" id="UP000291995"/>
    </source>
</evidence>
<dbReference type="EMBL" id="CP024336">
    <property type="protein sequence ID" value="ATQ16561.1"/>
    <property type="molecule type" value="Genomic_DNA"/>
</dbReference>
<evidence type="ECO:0000313" key="3">
    <source>
        <dbReference type="Proteomes" id="UP000230633"/>
    </source>
</evidence>
<protein>
    <submittedName>
        <fullName evidence="2">DUF226 domain-containing protein</fullName>
    </submittedName>
</protein>
<dbReference type="AlphaFoldDB" id="A0AAQ3CN62"/>
<reference evidence="1" key="3">
    <citation type="submission" date="2022-12" db="EMBL/GenBank/DDBJ databases">
        <title>Whole genome sequencing of Borrelia miyamotoi strains isolated at the Russian territory.</title>
        <authorList>
            <person name="Kuleshov K.V."/>
            <person name="Platonov A.E."/>
            <person name="Goptar I.A."/>
            <person name="Shipulin G.A."/>
            <person name="Markelov M.L."/>
            <person name="Koetsveld J."/>
            <person name="Kolyasnikova N.M."/>
            <person name="Sarksyan D.S."/>
            <person name="Toporkova M.G."/>
            <person name="Hovius J.W."/>
        </authorList>
    </citation>
    <scope>NUCLEOTIDE SEQUENCE</scope>
    <source>
        <strain evidence="1">Yekat-1</strain>
        <plasmid evidence="1">pYekat-1-lp41</plasmid>
    </source>
</reference>
<gene>
    <name evidence="1" type="ORF">CNO13_05190</name>
    <name evidence="2" type="ORF">EZU67_004685</name>
</gene>
<dbReference type="InterPro" id="IPR004180">
    <property type="entry name" value="DUF226_BOR_spp"/>
</dbReference>
<proteinExistence type="predicted"/>